<evidence type="ECO:0000313" key="1">
    <source>
        <dbReference type="EMBL" id="MFC4634083.1"/>
    </source>
</evidence>
<keyword evidence="2" id="KW-1185">Reference proteome</keyword>
<organism evidence="1 2">
    <name type="scientific">Dokdonia ponticola</name>
    <dbReference type="NCBI Taxonomy" id="2041041"/>
    <lineage>
        <taxon>Bacteria</taxon>
        <taxon>Pseudomonadati</taxon>
        <taxon>Bacteroidota</taxon>
        <taxon>Flavobacteriia</taxon>
        <taxon>Flavobacteriales</taxon>
        <taxon>Flavobacteriaceae</taxon>
        <taxon>Dokdonia</taxon>
    </lineage>
</organism>
<proteinExistence type="predicted"/>
<gene>
    <name evidence="1" type="ORF">ACFO3O_09205</name>
</gene>
<evidence type="ECO:0000313" key="2">
    <source>
        <dbReference type="Proteomes" id="UP001596043"/>
    </source>
</evidence>
<name>A0ABV9HX50_9FLAO</name>
<accession>A0ABV9HX50</accession>
<sequence>MSQQTDNLNIAIQEFLSSIGATNLKPTKIIFEEKSSESIIPMRTNCWEWDPAVQELVWVCN</sequence>
<comment type="caution">
    <text evidence="1">The sequence shown here is derived from an EMBL/GenBank/DDBJ whole genome shotgun (WGS) entry which is preliminary data.</text>
</comment>
<dbReference type="RefSeq" id="WP_379978307.1">
    <property type="nucleotide sequence ID" value="NZ_JBHSFV010000004.1"/>
</dbReference>
<dbReference type="EMBL" id="JBHSFV010000004">
    <property type="protein sequence ID" value="MFC4634083.1"/>
    <property type="molecule type" value="Genomic_DNA"/>
</dbReference>
<reference evidence="2" key="1">
    <citation type="journal article" date="2019" name="Int. J. Syst. Evol. Microbiol.">
        <title>The Global Catalogue of Microorganisms (GCM) 10K type strain sequencing project: providing services to taxonomists for standard genome sequencing and annotation.</title>
        <authorList>
            <consortium name="The Broad Institute Genomics Platform"/>
            <consortium name="The Broad Institute Genome Sequencing Center for Infectious Disease"/>
            <person name="Wu L."/>
            <person name="Ma J."/>
        </authorList>
    </citation>
    <scope>NUCLEOTIDE SEQUENCE [LARGE SCALE GENOMIC DNA]</scope>
    <source>
        <strain evidence="2">YJ-61-S</strain>
    </source>
</reference>
<protein>
    <submittedName>
        <fullName evidence="1">Uncharacterized protein</fullName>
    </submittedName>
</protein>
<dbReference type="Proteomes" id="UP001596043">
    <property type="component" value="Unassembled WGS sequence"/>
</dbReference>